<evidence type="ECO:0000256" key="3">
    <source>
        <dbReference type="ARBA" id="ARBA00022630"/>
    </source>
</evidence>
<dbReference type="PROSITE" id="PS00624">
    <property type="entry name" value="GMC_OXRED_2"/>
    <property type="match status" value="1"/>
</dbReference>
<evidence type="ECO:0000256" key="1">
    <source>
        <dbReference type="ARBA" id="ARBA00001974"/>
    </source>
</evidence>
<comment type="similarity">
    <text evidence="2 6">Belongs to the GMC oxidoreductase family.</text>
</comment>
<feature type="region of interest" description="Disordered" evidence="7">
    <location>
        <begin position="394"/>
        <end position="414"/>
    </location>
</feature>
<dbReference type="PANTHER" id="PTHR11552">
    <property type="entry name" value="GLUCOSE-METHANOL-CHOLINE GMC OXIDOREDUCTASE"/>
    <property type="match status" value="1"/>
</dbReference>
<feature type="binding site" evidence="5">
    <location>
        <position position="83"/>
    </location>
    <ligand>
        <name>FAD</name>
        <dbReference type="ChEBI" id="CHEBI:57692"/>
    </ligand>
</feature>
<reference evidence="10" key="1">
    <citation type="journal article" date="2014" name="Int. J. Syst. Evol. Microbiol.">
        <title>Complete genome sequence of Corynebacterium casei LMG S-19264T (=DSM 44701T), isolated from a smear-ripened cheese.</title>
        <authorList>
            <consortium name="US DOE Joint Genome Institute (JGI-PGF)"/>
            <person name="Walter F."/>
            <person name="Albersmeier A."/>
            <person name="Kalinowski J."/>
            <person name="Ruckert C."/>
        </authorList>
    </citation>
    <scope>NUCLEOTIDE SEQUENCE</scope>
    <source>
        <strain evidence="10">CGMCC 1.15519</strain>
    </source>
</reference>
<dbReference type="PIRSF" id="PIRSF000137">
    <property type="entry name" value="Alcohol_oxidase"/>
    <property type="match status" value="1"/>
</dbReference>
<dbReference type="InterPro" id="IPR000172">
    <property type="entry name" value="GMC_OxRdtase_N"/>
</dbReference>
<dbReference type="RefSeq" id="WP_188761147.1">
    <property type="nucleotide sequence ID" value="NZ_BMJM01000001.1"/>
</dbReference>
<dbReference type="SUPFAM" id="SSF51905">
    <property type="entry name" value="FAD/NAD(P)-binding domain"/>
    <property type="match status" value="1"/>
</dbReference>
<accession>A0A916ZIW8</accession>
<organism evidence="10 11">
    <name type="scientific">Sandarakinorhabdus glacialis</name>
    <dbReference type="NCBI Taxonomy" id="1614636"/>
    <lineage>
        <taxon>Bacteria</taxon>
        <taxon>Pseudomonadati</taxon>
        <taxon>Pseudomonadota</taxon>
        <taxon>Alphaproteobacteria</taxon>
        <taxon>Sphingomonadales</taxon>
        <taxon>Sphingosinicellaceae</taxon>
        <taxon>Sandarakinorhabdus</taxon>
    </lineage>
</organism>
<evidence type="ECO:0000259" key="8">
    <source>
        <dbReference type="PROSITE" id="PS00623"/>
    </source>
</evidence>
<evidence type="ECO:0000313" key="10">
    <source>
        <dbReference type="EMBL" id="GGE00255.1"/>
    </source>
</evidence>
<dbReference type="GO" id="GO:0050660">
    <property type="term" value="F:flavin adenine dinucleotide binding"/>
    <property type="evidence" value="ECO:0007669"/>
    <property type="project" value="InterPro"/>
</dbReference>
<dbReference type="AlphaFoldDB" id="A0A916ZIW8"/>
<dbReference type="PROSITE" id="PS00623">
    <property type="entry name" value="GMC_OXRED_1"/>
    <property type="match status" value="1"/>
</dbReference>
<dbReference type="GO" id="GO:0016614">
    <property type="term" value="F:oxidoreductase activity, acting on CH-OH group of donors"/>
    <property type="evidence" value="ECO:0007669"/>
    <property type="project" value="InterPro"/>
</dbReference>
<reference evidence="10" key="2">
    <citation type="submission" date="2020-09" db="EMBL/GenBank/DDBJ databases">
        <authorList>
            <person name="Sun Q."/>
            <person name="Zhou Y."/>
        </authorList>
    </citation>
    <scope>NUCLEOTIDE SEQUENCE</scope>
    <source>
        <strain evidence="10">CGMCC 1.15519</strain>
    </source>
</reference>
<dbReference type="Proteomes" id="UP000635071">
    <property type="component" value="Unassembled WGS sequence"/>
</dbReference>
<proteinExistence type="inferred from homology"/>
<evidence type="ECO:0000256" key="4">
    <source>
        <dbReference type="ARBA" id="ARBA00022827"/>
    </source>
</evidence>
<dbReference type="Gene3D" id="3.50.50.60">
    <property type="entry name" value="FAD/NAD(P)-binding domain"/>
    <property type="match status" value="1"/>
</dbReference>
<dbReference type="SUPFAM" id="SSF54373">
    <property type="entry name" value="FAD-linked reductases, C-terminal domain"/>
    <property type="match status" value="1"/>
</dbReference>
<feature type="binding site" evidence="5">
    <location>
        <position position="219"/>
    </location>
    <ligand>
        <name>FAD</name>
        <dbReference type="ChEBI" id="CHEBI:57692"/>
    </ligand>
</feature>
<evidence type="ECO:0000313" key="11">
    <source>
        <dbReference type="Proteomes" id="UP000635071"/>
    </source>
</evidence>
<evidence type="ECO:0000256" key="7">
    <source>
        <dbReference type="SAM" id="MobiDB-lite"/>
    </source>
</evidence>
<feature type="domain" description="Glucose-methanol-choline oxidoreductase N-terminal" evidence="8">
    <location>
        <begin position="81"/>
        <end position="104"/>
    </location>
</feature>
<dbReference type="Gene3D" id="3.30.560.10">
    <property type="entry name" value="Glucose Oxidase, domain 3"/>
    <property type="match status" value="1"/>
</dbReference>
<dbReference type="Pfam" id="PF05199">
    <property type="entry name" value="GMC_oxred_C"/>
    <property type="match status" value="1"/>
</dbReference>
<dbReference type="PANTHER" id="PTHR11552:SF147">
    <property type="entry name" value="CHOLINE DEHYDROGENASE, MITOCHONDRIAL"/>
    <property type="match status" value="1"/>
</dbReference>
<evidence type="ECO:0000256" key="6">
    <source>
        <dbReference type="RuleBase" id="RU003968"/>
    </source>
</evidence>
<gene>
    <name evidence="10" type="ORF">GCM10011529_03040</name>
</gene>
<dbReference type="InterPro" id="IPR012132">
    <property type="entry name" value="GMC_OxRdtase"/>
</dbReference>
<evidence type="ECO:0000256" key="2">
    <source>
        <dbReference type="ARBA" id="ARBA00010790"/>
    </source>
</evidence>
<keyword evidence="11" id="KW-1185">Reference proteome</keyword>
<protein>
    <submittedName>
        <fullName evidence="10">GMC oxidoreductase</fullName>
    </submittedName>
</protein>
<keyword evidence="4 5" id="KW-0274">FAD</keyword>
<feature type="domain" description="Glucose-methanol-choline oxidoreductase N-terminal" evidence="9">
    <location>
        <begin position="254"/>
        <end position="268"/>
    </location>
</feature>
<comment type="caution">
    <text evidence="10">The sequence shown here is derived from an EMBL/GenBank/DDBJ whole genome shotgun (WGS) entry which is preliminary data.</text>
</comment>
<dbReference type="InterPro" id="IPR007867">
    <property type="entry name" value="GMC_OxRtase_C"/>
</dbReference>
<evidence type="ECO:0000256" key="5">
    <source>
        <dbReference type="PIRSR" id="PIRSR000137-2"/>
    </source>
</evidence>
<dbReference type="EMBL" id="BMJM01000001">
    <property type="protein sequence ID" value="GGE00255.1"/>
    <property type="molecule type" value="Genomic_DNA"/>
</dbReference>
<name>A0A916ZIW8_9SPHN</name>
<dbReference type="Pfam" id="PF00732">
    <property type="entry name" value="GMC_oxred_N"/>
    <property type="match status" value="1"/>
</dbReference>
<sequence length="537" mass="57616">MDSHDYVIVGAGAAGCVLAYRLSEDPANSVLLIEAGPRDTHPFIAMPKGLAKVMADPSHLWAYASQPDDCTAGQSEMWVRGRVLGGSSSVNGMMYVRGQPADFDAIAEISSDDWNWAHIGAAYAAMENHELGAAPTRGDRGPLKVTMPVLRDALSEAQLAAGEAMGWPRKVDVNTPDDGDGIGYAPRTISGGKRQSAATAFLRPAEKRPNLTIVTDCTVDRVVFEGKRAVGVEVVRGGGREILAARREVIVCGGAMASPGILERSGIGDAARLAALGIPLVHASDQVGEGSIEHRGLIMQWKLTSDVSQNRDFHGWRLLKSALRYYLNRTGPMSAAAYEIGGWFRTRPGLNRPDAQVLVAPFSFDFAKQRQDVERFPGMHVVVYALRPTSRGSIHIDSRDPDKPASFRPNYHDNDADRQAMIGAVKVIRDYVRTPPLAAFVGEETMPGPDFAGDAGIIDAYDRFGTCAYHAVGSCRMGKDDAAVVDPQLRVRGVSGLRVIDTSVMPVIPAGNTAGPTMAMAWRAADLILSEALARAD</sequence>
<feature type="region of interest" description="Disordered" evidence="7">
    <location>
        <begin position="170"/>
        <end position="190"/>
    </location>
</feature>
<dbReference type="InterPro" id="IPR036188">
    <property type="entry name" value="FAD/NAD-bd_sf"/>
</dbReference>
<comment type="cofactor">
    <cofactor evidence="1 5">
        <name>FAD</name>
        <dbReference type="ChEBI" id="CHEBI:57692"/>
    </cofactor>
</comment>
<keyword evidence="3 6" id="KW-0285">Flavoprotein</keyword>
<evidence type="ECO:0000259" key="9">
    <source>
        <dbReference type="PROSITE" id="PS00624"/>
    </source>
</evidence>